<evidence type="ECO:0000256" key="9">
    <source>
        <dbReference type="ARBA" id="ARBA00023136"/>
    </source>
</evidence>
<dbReference type="PANTHER" id="PTHR35457:SF1">
    <property type="entry name" value="HEME A SYNTHASE"/>
    <property type="match status" value="1"/>
</dbReference>
<evidence type="ECO:0000256" key="12">
    <source>
        <dbReference type="SAM" id="Phobius"/>
    </source>
</evidence>
<dbReference type="EMBL" id="BNAT01000093">
    <property type="protein sequence ID" value="GHE72866.1"/>
    <property type="molecule type" value="Genomic_DNA"/>
</dbReference>
<proteinExistence type="predicted"/>
<evidence type="ECO:0000256" key="3">
    <source>
        <dbReference type="ARBA" id="ARBA00022692"/>
    </source>
</evidence>
<reference evidence="13" key="1">
    <citation type="journal article" date="2014" name="Int. J. Syst. Evol. Microbiol.">
        <title>Complete genome sequence of Corynebacterium casei LMG S-19264T (=DSM 44701T), isolated from a smear-ripened cheese.</title>
        <authorList>
            <consortium name="US DOE Joint Genome Institute (JGI-PGF)"/>
            <person name="Walter F."/>
            <person name="Albersmeier A."/>
            <person name="Kalinowski J."/>
            <person name="Ruckert C."/>
        </authorList>
    </citation>
    <scope>NUCLEOTIDE SEQUENCE</scope>
    <source>
        <strain evidence="13">CGMCC 4.7403</strain>
    </source>
</reference>
<evidence type="ECO:0000313" key="13">
    <source>
        <dbReference type="EMBL" id="GHE72866.1"/>
    </source>
</evidence>
<keyword evidence="14" id="KW-1185">Reference proteome</keyword>
<dbReference type="InterPro" id="IPR050450">
    <property type="entry name" value="COX15/CtaA_HemeA_synthase"/>
</dbReference>
<dbReference type="GO" id="GO:0006784">
    <property type="term" value="P:heme A biosynthetic process"/>
    <property type="evidence" value="ECO:0007669"/>
    <property type="project" value="InterPro"/>
</dbReference>
<keyword evidence="9 12" id="KW-0472">Membrane</keyword>
<keyword evidence="6" id="KW-0560">Oxidoreductase</keyword>
<evidence type="ECO:0000256" key="7">
    <source>
        <dbReference type="ARBA" id="ARBA00023004"/>
    </source>
</evidence>
<evidence type="ECO:0000256" key="4">
    <source>
        <dbReference type="ARBA" id="ARBA00022723"/>
    </source>
</evidence>
<comment type="subcellular location">
    <subcellularLocation>
        <location evidence="1">Membrane</location>
        <topology evidence="1">Multi-pass membrane protein</topology>
    </subcellularLocation>
</comment>
<evidence type="ECO:0000256" key="2">
    <source>
        <dbReference type="ARBA" id="ARBA00022475"/>
    </source>
</evidence>
<sequence>MKQDLAEMCSAINRGRSSPARHRYATVRQLAATSLGLNVVLLVSGGVVRLTGSGLGCPTWPRCTEASLATTPEMGVHGYIEFGNRLIGVVLELVAIALVATTIRTRSASPKAWLWLAGAQALVVPAQALIGGILVLTDLNPYVRALHFLISFPILFAAAALLRRTRDGAGPRTATVRHGLRLLTGGLLATASAVLVVGAFVTGTGPHAGDPRAARLPFDPDTLTQVHADLVYLLLGLTLATAVTAHALHAPKRVQRGIIVTIALIVAQGVLGYVQYHTGVPPFLVALHMLGAGLIFIATAWTHLCTTGPASPDIACRTATAPPYHA</sequence>
<keyword evidence="3 12" id="KW-0812">Transmembrane</keyword>
<feature type="transmembrane region" description="Helical" evidence="12">
    <location>
        <begin position="30"/>
        <end position="52"/>
    </location>
</feature>
<feature type="transmembrane region" description="Helical" evidence="12">
    <location>
        <begin position="112"/>
        <end position="136"/>
    </location>
</feature>
<feature type="transmembrane region" description="Helical" evidence="12">
    <location>
        <begin position="230"/>
        <end position="250"/>
    </location>
</feature>
<feature type="transmembrane region" description="Helical" evidence="12">
    <location>
        <begin position="142"/>
        <end position="162"/>
    </location>
</feature>
<feature type="transmembrane region" description="Helical" evidence="12">
    <location>
        <begin position="182"/>
        <end position="201"/>
    </location>
</feature>
<reference evidence="13" key="2">
    <citation type="submission" date="2020-09" db="EMBL/GenBank/DDBJ databases">
        <authorList>
            <person name="Sun Q."/>
            <person name="Zhou Y."/>
        </authorList>
    </citation>
    <scope>NUCLEOTIDE SEQUENCE</scope>
    <source>
        <strain evidence="13">CGMCC 4.7403</strain>
    </source>
</reference>
<dbReference type="GO" id="GO:0046872">
    <property type="term" value="F:metal ion binding"/>
    <property type="evidence" value="ECO:0007669"/>
    <property type="project" value="UniProtKB-KW"/>
</dbReference>
<feature type="transmembrane region" description="Helical" evidence="12">
    <location>
        <begin position="282"/>
        <end position="301"/>
    </location>
</feature>
<keyword evidence="8" id="KW-0350">Heme biosynthesis</keyword>
<evidence type="ECO:0000256" key="8">
    <source>
        <dbReference type="ARBA" id="ARBA00023133"/>
    </source>
</evidence>
<evidence type="ECO:0000256" key="1">
    <source>
        <dbReference type="ARBA" id="ARBA00004141"/>
    </source>
</evidence>
<evidence type="ECO:0000256" key="11">
    <source>
        <dbReference type="ARBA" id="ARBA00023444"/>
    </source>
</evidence>
<keyword evidence="10" id="KW-1015">Disulfide bond</keyword>
<protein>
    <submittedName>
        <fullName evidence="13">Cytochrome b561</fullName>
    </submittedName>
</protein>
<name>A0A919DST4_9ACTN</name>
<feature type="transmembrane region" description="Helical" evidence="12">
    <location>
        <begin position="257"/>
        <end position="276"/>
    </location>
</feature>
<dbReference type="RefSeq" id="WP_189788732.1">
    <property type="nucleotide sequence ID" value="NZ_BNAT01000093.1"/>
</dbReference>
<comment type="caution">
    <text evidence="13">The sequence shown here is derived from an EMBL/GenBank/DDBJ whole genome shotgun (WGS) entry which is preliminary data.</text>
</comment>
<organism evidence="13 14">
    <name type="scientific">Streptomyces capitiformicae</name>
    <dbReference type="NCBI Taxonomy" id="2014920"/>
    <lineage>
        <taxon>Bacteria</taxon>
        <taxon>Bacillati</taxon>
        <taxon>Actinomycetota</taxon>
        <taxon>Actinomycetes</taxon>
        <taxon>Kitasatosporales</taxon>
        <taxon>Streptomycetaceae</taxon>
        <taxon>Streptomyces</taxon>
    </lineage>
</organism>
<dbReference type="PANTHER" id="PTHR35457">
    <property type="entry name" value="HEME A SYNTHASE"/>
    <property type="match status" value="1"/>
</dbReference>
<dbReference type="InterPro" id="IPR003780">
    <property type="entry name" value="COX15/CtaA_fam"/>
</dbReference>
<feature type="transmembrane region" description="Helical" evidence="12">
    <location>
        <begin position="82"/>
        <end position="100"/>
    </location>
</feature>
<evidence type="ECO:0000256" key="6">
    <source>
        <dbReference type="ARBA" id="ARBA00023002"/>
    </source>
</evidence>
<dbReference type="Proteomes" id="UP000603227">
    <property type="component" value="Unassembled WGS sequence"/>
</dbReference>
<keyword evidence="7" id="KW-0408">Iron</keyword>
<keyword evidence="2" id="KW-1003">Cell membrane</keyword>
<evidence type="ECO:0000256" key="10">
    <source>
        <dbReference type="ARBA" id="ARBA00023157"/>
    </source>
</evidence>
<evidence type="ECO:0000313" key="14">
    <source>
        <dbReference type="Proteomes" id="UP000603227"/>
    </source>
</evidence>
<dbReference type="AlphaFoldDB" id="A0A919DST4"/>
<evidence type="ECO:0000256" key="5">
    <source>
        <dbReference type="ARBA" id="ARBA00022989"/>
    </source>
</evidence>
<keyword evidence="4" id="KW-0479">Metal-binding</keyword>
<gene>
    <name evidence="13" type="ORF">GCM10017771_96690</name>
</gene>
<dbReference type="GO" id="GO:0016491">
    <property type="term" value="F:oxidoreductase activity"/>
    <property type="evidence" value="ECO:0007669"/>
    <property type="project" value="UniProtKB-KW"/>
</dbReference>
<dbReference type="GO" id="GO:0016020">
    <property type="term" value="C:membrane"/>
    <property type="evidence" value="ECO:0007669"/>
    <property type="project" value="UniProtKB-SubCell"/>
</dbReference>
<keyword evidence="5 12" id="KW-1133">Transmembrane helix</keyword>
<dbReference type="Pfam" id="PF02628">
    <property type="entry name" value="COX15-CtaA"/>
    <property type="match status" value="1"/>
</dbReference>
<comment type="pathway">
    <text evidence="11">Porphyrin-containing compound metabolism.</text>
</comment>
<accession>A0A919DST4</accession>